<keyword evidence="3" id="KW-1185">Reference proteome</keyword>
<evidence type="ECO:0000256" key="1">
    <source>
        <dbReference type="SAM" id="Phobius"/>
    </source>
</evidence>
<feature type="transmembrane region" description="Helical" evidence="1">
    <location>
        <begin position="65"/>
        <end position="85"/>
    </location>
</feature>
<comment type="caution">
    <text evidence="2">The sequence shown here is derived from an EMBL/GenBank/DDBJ whole genome shotgun (WGS) entry which is preliminary data.</text>
</comment>
<protein>
    <recommendedName>
        <fullName evidence="4">ABC transmembrane type-1 domain-containing protein</fullName>
    </recommendedName>
</protein>
<dbReference type="RefSeq" id="WP_338256281.1">
    <property type="nucleotide sequence ID" value="NZ_BSRI01000002.1"/>
</dbReference>
<feature type="transmembrane region" description="Helical" evidence="1">
    <location>
        <begin position="12"/>
        <end position="36"/>
    </location>
</feature>
<sequence>MPGFLASIHVTNVLGLVIFLVLWIVLGELTHVLVLLGRHEPLVGWAVGPCGLTLMVLREPSLLSLWLDVLVPAVVSGCVLSIGLFTSLSPITFPHHYLLKFIILACGVVLTSAADLVNALRDLRYPLWGEARILRTMQFLRSNWSKIHFTSFGHSYLRTHFGSNPAELLQMLSL</sequence>
<accession>A0ABQ6G138</accession>
<evidence type="ECO:0008006" key="4">
    <source>
        <dbReference type="Google" id="ProtNLM"/>
    </source>
</evidence>
<reference evidence="2 3" key="1">
    <citation type="submission" date="2023-02" db="EMBL/GenBank/DDBJ databases">
        <title>Dictyobacter halimunensis sp. nov., a new member of the class Ktedonobacteria from forest soil in a geothermal area.</title>
        <authorList>
            <person name="Rachmania M.K."/>
            <person name="Ningsih F."/>
            <person name="Sakai Y."/>
            <person name="Yabe S."/>
            <person name="Yokota A."/>
            <person name="Sjamsuridzal W."/>
        </authorList>
    </citation>
    <scope>NUCLEOTIDE SEQUENCE [LARGE SCALE GENOMIC DNA]</scope>
    <source>
        <strain evidence="2 3">S3.2.2.5</strain>
    </source>
</reference>
<name>A0ABQ6G138_9CHLR</name>
<organism evidence="2 3">
    <name type="scientific">Dictyobacter halimunensis</name>
    <dbReference type="NCBI Taxonomy" id="3026934"/>
    <lineage>
        <taxon>Bacteria</taxon>
        <taxon>Bacillati</taxon>
        <taxon>Chloroflexota</taxon>
        <taxon>Ktedonobacteria</taxon>
        <taxon>Ktedonobacterales</taxon>
        <taxon>Dictyobacteraceae</taxon>
        <taxon>Dictyobacter</taxon>
    </lineage>
</organism>
<evidence type="ECO:0000313" key="2">
    <source>
        <dbReference type="EMBL" id="GLV59576.1"/>
    </source>
</evidence>
<dbReference type="Proteomes" id="UP001344906">
    <property type="component" value="Unassembled WGS sequence"/>
</dbReference>
<dbReference type="EMBL" id="BSRI01000002">
    <property type="protein sequence ID" value="GLV59576.1"/>
    <property type="molecule type" value="Genomic_DNA"/>
</dbReference>
<keyword evidence="1" id="KW-0812">Transmembrane</keyword>
<keyword evidence="1" id="KW-1133">Transmembrane helix</keyword>
<keyword evidence="1" id="KW-0472">Membrane</keyword>
<feature type="transmembrane region" description="Helical" evidence="1">
    <location>
        <begin position="97"/>
        <end position="117"/>
    </location>
</feature>
<evidence type="ECO:0000313" key="3">
    <source>
        <dbReference type="Proteomes" id="UP001344906"/>
    </source>
</evidence>
<gene>
    <name evidence="2" type="ORF">KDH_64020</name>
</gene>
<proteinExistence type="predicted"/>